<dbReference type="HOGENOM" id="CLU_013399_0_0_1"/>
<sequence>MSARELTITNNKGTSIILKLTETSLEISAGVDNASRRRRSSGSPLPFLKSKSSTMVIHVPLRNVVAVTSSDVVGVSYLARKSPKHSLSFFRVEGSLGERDDTLAKQWCETAMAAAYHGRTPPKKLKVVINPRGGRGQAGSIFTDKVEPILNAAGCVLDVTYTTHPKHALEIVQDLSLDFDALVVVSGDGLIHEVLNGFSKHTQPDKAFCIPIAPIPAGSGNGLSLNLLGLQDGLDPRAAALNVLKGLPLKIDLFAFTQRNQKRISFMSQTVGLMANIDIDTEHLRWMGDLRFVLGFLRNVVTLPTCKMELSIKLVEQDKGKMADAVRARRADASSDIPAVPMSPSSEIIYDPGSPGDTWIKYDKPCLWVYAGKGPYVSRSLMQFPVSQPDDGVIDIAIQEIIPRKDLLAAMEGAEKGRCYWFGTNRYFKASAYSAKPHAKSRGALMVDGEVFPMQEFHVEVLPRLGTLLSPFPYYAPEFTFGENGTVLKPGS</sequence>
<dbReference type="GO" id="GO:0005737">
    <property type="term" value="C:cytoplasm"/>
    <property type="evidence" value="ECO:0007669"/>
    <property type="project" value="TreeGrafter"/>
</dbReference>
<dbReference type="SUPFAM" id="SSF111331">
    <property type="entry name" value="NAD kinase/diacylglycerol kinase-like"/>
    <property type="match status" value="1"/>
</dbReference>
<dbReference type="InterPro" id="IPR016064">
    <property type="entry name" value="NAD/diacylglycerol_kinase_sf"/>
</dbReference>
<dbReference type="SMART" id="SM00046">
    <property type="entry name" value="DAGKc"/>
    <property type="match status" value="1"/>
</dbReference>
<organism evidence="2 3">
    <name type="scientific">Pisolithus microcarpus 441</name>
    <dbReference type="NCBI Taxonomy" id="765257"/>
    <lineage>
        <taxon>Eukaryota</taxon>
        <taxon>Fungi</taxon>
        <taxon>Dikarya</taxon>
        <taxon>Basidiomycota</taxon>
        <taxon>Agaricomycotina</taxon>
        <taxon>Agaricomycetes</taxon>
        <taxon>Agaricomycetidae</taxon>
        <taxon>Boletales</taxon>
        <taxon>Sclerodermatineae</taxon>
        <taxon>Pisolithaceae</taxon>
        <taxon>Pisolithus</taxon>
    </lineage>
</organism>
<dbReference type="Gene3D" id="3.40.50.10330">
    <property type="entry name" value="Probable inorganic polyphosphate/atp-NAD kinase, domain 1"/>
    <property type="match status" value="1"/>
</dbReference>
<dbReference type="GO" id="GO:0001727">
    <property type="term" value="F:lipid kinase activity"/>
    <property type="evidence" value="ECO:0007669"/>
    <property type="project" value="UniProtKB-ARBA"/>
</dbReference>
<name>A0A0C9ZG72_9AGAM</name>
<dbReference type="GO" id="GO:0016773">
    <property type="term" value="F:phosphotransferase activity, alcohol group as acceptor"/>
    <property type="evidence" value="ECO:0007669"/>
    <property type="project" value="UniProtKB-ARBA"/>
</dbReference>
<dbReference type="PANTHER" id="PTHR12358">
    <property type="entry name" value="SPHINGOSINE KINASE"/>
    <property type="match status" value="1"/>
</dbReference>
<dbReference type="PROSITE" id="PS50146">
    <property type="entry name" value="DAGK"/>
    <property type="match status" value="1"/>
</dbReference>
<proteinExistence type="predicted"/>
<dbReference type="Pfam" id="PF00781">
    <property type="entry name" value="DAGK_cat"/>
    <property type="match status" value="1"/>
</dbReference>
<evidence type="ECO:0000313" key="2">
    <source>
        <dbReference type="EMBL" id="KIK18953.1"/>
    </source>
</evidence>
<dbReference type="EMBL" id="KN833794">
    <property type="protein sequence ID" value="KIK18953.1"/>
    <property type="molecule type" value="Genomic_DNA"/>
</dbReference>
<gene>
    <name evidence="2" type="ORF">PISMIDRAFT_683639</name>
</gene>
<protein>
    <recommendedName>
        <fullName evidence="1">DAGKc domain-containing protein</fullName>
    </recommendedName>
</protein>
<dbReference type="GO" id="GO:0046512">
    <property type="term" value="P:sphingosine biosynthetic process"/>
    <property type="evidence" value="ECO:0007669"/>
    <property type="project" value="TreeGrafter"/>
</dbReference>
<dbReference type="PANTHER" id="PTHR12358:SF31">
    <property type="entry name" value="ACYLGLYCEROL KINASE, MITOCHONDRIAL"/>
    <property type="match status" value="1"/>
</dbReference>
<dbReference type="AlphaFoldDB" id="A0A0C9ZG72"/>
<dbReference type="InterPro" id="IPR017438">
    <property type="entry name" value="ATP-NAD_kinase_N"/>
</dbReference>
<dbReference type="GO" id="GO:0016020">
    <property type="term" value="C:membrane"/>
    <property type="evidence" value="ECO:0007669"/>
    <property type="project" value="TreeGrafter"/>
</dbReference>
<dbReference type="InterPro" id="IPR050187">
    <property type="entry name" value="Lipid_Phosphate_FormReg"/>
</dbReference>
<reference evidence="2 3" key="1">
    <citation type="submission" date="2014-04" db="EMBL/GenBank/DDBJ databases">
        <authorList>
            <consortium name="DOE Joint Genome Institute"/>
            <person name="Kuo A."/>
            <person name="Kohler A."/>
            <person name="Costa M.D."/>
            <person name="Nagy L.G."/>
            <person name="Floudas D."/>
            <person name="Copeland A."/>
            <person name="Barry K.W."/>
            <person name="Cichocki N."/>
            <person name="Veneault-Fourrey C."/>
            <person name="LaButti K."/>
            <person name="Lindquist E.A."/>
            <person name="Lipzen A."/>
            <person name="Lundell T."/>
            <person name="Morin E."/>
            <person name="Murat C."/>
            <person name="Sun H."/>
            <person name="Tunlid A."/>
            <person name="Henrissat B."/>
            <person name="Grigoriev I.V."/>
            <person name="Hibbett D.S."/>
            <person name="Martin F."/>
            <person name="Nordberg H.P."/>
            <person name="Cantor M.N."/>
            <person name="Hua S.X."/>
        </authorList>
    </citation>
    <scope>NUCLEOTIDE SEQUENCE [LARGE SCALE GENOMIC DNA]</scope>
    <source>
        <strain evidence="2 3">441</strain>
    </source>
</reference>
<keyword evidence="3" id="KW-1185">Reference proteome</keyword>
<evidence type="ECO:0000259" key="1">
    <source>
        <dbReference type="PROSITE" id="PS50146"/>
    </source>
</evidence>
<dbReference type="OrthoDB" id="3853857at2759"/>
<dbReference type="Proteomes" id="UP000054018">
    <property type="component" value="Unassembled WGS sequence"/>
</dbReference>
<feature type="domain" description="DAGKc" evidence="1">
    <location>
        <begin position="120"/>
        <end position="260"/>
    </location>
</feature>
<accession>A0A0C9ZG72</accession>
<dbReference type="STRING" id="765257.A0A0C9ZG72"/>
<dbReference type="InterPro" id="IPR001206">
    <property type="entry name" value="Diacylglycerol_kinase_cat_dom"/>
</dbReference>
<reference evidence="3" key="2">
    <citation type="submission" date="2015-01" db="EMBL/GenBank/DDBJ databases">
        <title>Evolutionary Origins and Diversification of the Mycorrhizal Mutualists.</title>
        <authorList>
            <consortium name="DOE Joint Genome Institute"/>
            <consortium name="Mycorrhizal Genomics Consortium"/>
            <person name="Kohler A."/>
            <person name="Kuo A."/>
            <person name="Nagy L.G."/>
            <person name="Floudas D."/>
            <person name="Copeland A."/>
            <person name="Barry K.W."/>
            <person name="Cichocki N."/>
            <person name="Veneault-Fourrey C."/>
            <person name="LaButti K."/>
            <person name="Lindquist E.A."/>
            <person name="Lipzen A."/>
            <person name="Lundell T."/>
            <person name="Morin E."/>
            <person name="Murat C."/>
            <person name="Riley R."/>
            <person name="Ohm R."/>
            <person name="Sun H."/>
            <person name="Tunlid A."/>
            <person name="Henrissat B."/>
            <person name="Grigoriev I.V."/>
            <person name="Hibbett D.S."/>
            <person name="Martin F."/>
        </authorList>
    </citation>
    <scope>NUCLEOTIDE SEQUENCE [LARGE SCALE GENOMIC DNA]</scope>
    <source>
        <strain evidence="3">441</strain>
    </source>
</reference>
<evidence type="ECO:0000313" key="3">
    <source>
        <dbReference type="Proteomes" id="UP000054018"/>
    </source>
</evidence>
<dbReference type="Gene3D" id="2.60.200.40">
    <property type="match status" value="1"/>
</dbReference>